<dbReference type="SUPFAM" id="SSF103473">
    <property type="entry name" value="MFS general substrate transporter"/>
    <property type="match status" value="2"/>
</dbReference>
<keyword evidence="3 6" id="KW-1133">Transmembrane helix</keyword>
<dbReference type="AlphaFoldDB" id="A0A2H3IXU7"/>
<feature type="compositionally biased region" description="Polar residues" evidence="5">
    <location>
        <begin position="352"/>
        <end position="372"/>
    </location>
</feature>
<dbReference type="PANTHER" id="PTHR23507">
    <property type="entry name" value="ZGC:174356"/>
    <property type="match status" value="1"/>
</dbReference>
<organism evidence="7 8">
    <name type="scientific">Wolfiporia cocos (strain MD-104)</name>
    <name type="common">Brown rot fungus</name>
    <dbReference type="NCBI Taxonomy" id="742152"/>
    <lineage>
        <taxon>Eukaryota</taxon>
        <taxon>Fungi</taxon>
        <taxon>Dikarya</taxon>
        <taxon>Basidiomycota</taxon>
        <taxon>Agaricomycotina</taxon>
        <taxon>Agaricomycetes</taxon>
        <taxon>Polyporales</taxon>
        <taxon>Phaeolaceae</taxon>
        <taxon>Wolfiporia</taxon>
    </lineage>
</organism>
<feature type="transmembrane region" description="Helical" evidence="6">
    <location>
        <begin position="173"/>
        <end position="197"/>
    </location>
</feature>
<dbReference type="Gene3D" id="1.20.1250.20">
    <property type="entry name" value="MFS general substrate transporter like domains"/>
    <property type="match status" value="1"/>
</dbReference>
<feature type="transmembrane region" description="Helical" evidence="6">
    <location>
        <begin position="136"/>
        <end position="161"/>
    </location>
</feature>
<dbReference type="PANTHER" id="PTHR23507:SF1">
    <property type="entry name" value="FI18259P1-RELATED"/>
    <property type="match status" value="1"/>
</dbReference>
<gene>
    <name evidence="7" type="ORF">WOLCODRAFT_139593</name>
</gene>
<comment type="subcellular location">
    <subcellularLocation>
        <location evidence="1">Membrane</location>
        <topology evidence="1">Multi-pass membrane protein</topology>
    </subcellularLocation>
</comment>
<feature type="transmembrane region" description="Helical" evidence="6">
    <location>
        <begin position="106"/>
        <end position="130"/>
    </location>
</feature>
<dbReference type="Proteomes" id="UP000218811">
    <property type="component" value="Unassembled WGS sequence"/>
</dbReference>
<feature type="transmembrane region" description="Helical" evidence="6">
    <location>
        <begin position="77"/>
        <end position="99"/>
    </location>
</feature>
<feature type="transmembrane region" description="Helical" evidence="6">
    <location>
        <begin position="421"/>
        <end position="445"/>
    </location>
</feature>
<feature type="transmembrane region" description="Helical" evidence="6">
    <location>
        <begin position="398"/>
        <end position="415"/>
    </location>
</feature>
<dbReference type="EMBL" id="KB467832">
    <property type="protein sequence ID" value="PCH34820.1"/>
    <property type="molecule type" value="Genomic_DNA"/>
</dbReference>
<keyword evidence="8" id="KW-1185">Reference proteome</keyword>
<dbReference type="GO" id="GO:0022857">
    <property type="term" value="F:transmembrane transporter activity"/>
    <property type="evidence" value="ECO:0007669"/>
    <property type="project" value="InterPro"/>
</dbReference>
<evidence type="ECO:0000256" key="1">
    <source>
        <dbReference type="ARBA" id="ARBA00004141"/>
    </source>
</evidence>
<dbReference type="InterPro" id="IPR011701">
    <property type="entry name" value="MFS"/>
</dbReference>
<name>A0A2H3IXU7_WOLCO</name>
<feature type="transmembrane region" description="Helical" evidence="6">
    <location>
        <begin position="490"/>
        <end position="507"/>
    </location>
</feature>
<keyword evidence="2 6" id="KW-0812">Transmembrane</keyword>
<dbReference type="OMA" id="ESACKWS"/>
<feature type="region of interest" description="Disordered" evidence="5">
    <location>
        <begin position="350"/>
        <end position="376"/>
    </location>
</feature>
<dbReference type="OrthoDB" id="2771363at2759"/>
<evidence type="ECO:0000256" key="4">
    <source>
        <dbReference type="ARBA" id="ARBA00023136"/>
    </source>
</evidence>
<dbReference type="Pfam" id="PF07690">
    <property type="entry name" value="MFS_1"/>
    <property type="match status" value="1"/>
</dbReference>
<reference evidence="7 8" key="1">
    <citation type="journal article" date="2012" name="Science">
        <title>The Paleozoic origin of enzymatic lignin decomposition reconstructed from 31 fungal genomes.</title>
        <authorList>
            <person name="Floudas D."/>
            <person name="Binder M."/>
            <person name="Riley R."/>
            <person name="Barry K."/>
            <person name="Blanchette R.A."/>
            <person name="Henrissat B."/>
            <person name="Martinez A.T."/>
            <person name="Otillar R."/>
            <person name="Spatafora J.W."/>
            <person name="Yadav J.S."/>
            <person name="Aerts A."/>
            <person name="Benoit I."/>
            <person name="Boyd A."/>
            <person name="Carlson A."/>
            <person name="Copeland A."/>
            <person name="Coutinho P.M."/>
            <person name="de Vries R.P."/>
            <person name="Ferreira P."/>
            <person name="Findley K."/>
            <person name="Foster B."/>
            <person name="Gaskell J."/>
            <person name="Glotzer D."/>
            <person name="Gorecki P."/>
            <person name="Heitman J."/>
            <person name="Hesse C."/>
            <person name="Hori C."/>
            <person name="Igarashi K."/>
            <person name="Jurgens J.A."/>
            <person name="Kallen N."/>
            <person name="Kersten P."/>
            <person name="Kohler A."/>
            <person name="Kuees U."/>
            <person name="Kumar T.K.A."/>
            <person name="Kuo A."/>
            <person name="LaButti K."/>
            <person name="Larrondo L.F."/>
            <person name="Lindquist E."/>
            <person name="Ling A."/>
            <person name="Lombard V."/>
            <person name="Lucas S."/>
            <person name="Lundell T."/>
            <person name="Martin R."/>
            <person name="McLaughlin D.J."/>
            <person name="Morgenstern I."/>
            <person name="Morin E."/>
            <person name="Murat C."/>
            <person name="Nagy L.G."/>
            <person name="Nolan M."/>
            <person name="Ohm R.A."/>
            <person name="Patyshakuliyeva A."/>
            <person name="Rokas A."/>
            <person name="Ruiz-Duenas F.J."/>
            <person name="Sabat G."/>
            <person name="Salamov A."/>
            <person name="Samejima M."/>
            <person name="Schmutz J."/>
            <person name="Slot J.C."/>
            <person name="St John F."/>
            <person name="Stenlid J."/>
            <person name="Sun H."/>
            <person name="Sun S."/>
            <person name="Syed K."/>
            <person name="Tsang A."/>
            <person name="Wiebenga A."/>
            <person name="Young D."/>
            <person name="Pisabarro A."/>
            <person name="Eastwood D.C."/>
            <person name="Martin F."/>
            <person name="Cullen D."/>
            <person name="Grigoriev I.V."/>
            <person name="Hibbett D.S."/>
        </authorList>
    </citation>
    <scope>NUCLEOTIDE SEQUENCE [LARGE SCALE GENOMIC DNA]</scope>
    <source>
        <strain evidence="7 8">MD-104</strain>
    </source>
</reference>
<evidence type="ECO:0000256" key="5">
    <source>
        <dbReference type="SAM" id="MobiDB-lite"/>
    </source>
</evidence>
<sequence>MFLDTVRRLRAHPSILLPLVLLYALGRGISQHLVKQVLYDVQCAMFLPQHRLVWIQVFPPPDYCDTPSIQEAYLRNISLYQLILTALSIVMAGPWGWLSDIRGRKYVVVASAAVHMAGDLLICLIAFLPVSTAVTSILLSATITGLGGGDLANLISISAFIADASTPVMRSFWLALSLAIYCAAYRVAALVGEILLAKQLHQTVYATFIGSRLLYLLYAAAVMREVYNPKMSESVIENNSSGMDGGESACKWSFRGVTQLIVNPFREIAGNPSLRRLGGATLLMYAALPAFSGVLTAYCNHTFGERSIEESIIKSTMAAIATISMTILFPIFSMFYRQFRVPPIELSATRDVPSSSSVQNAEVNAESPSETTPLLEPTHVNVPQANNSSPEISTKQELLSCVICLAICAGGAFLLSLSNAVVYAIIATALIAFGSPAMPSLQALVTINIEPHKLGQVLSGFSTLQCVAWLLGNVMSTKFRHTRTGIDSDLLGWLITAMFTLACTLVARSCHTNAKRSTAPEILED</sequence>
<protein>
    <submittedName>
        <fullName evidence="7">MFS general substrate transporter</fullName>
    </submittedName>
</protein>
<evidence type="ECO:0000313" key="7">
    <source>
        <dbReference type="EMBL" id="PCH34820.1"/>
    </source>
</evidence>
<dbReference type="GO" id="GO:0016020">
    <property type="term" value="C:membrane"/>
    <property type="evidence" value="ECO:0007669"/>
    <property type="project" value="UniProtKB-SubCell"/>
</dbReference>
<evidence type="ECO:0000256" key="3">
    <source>
        <dbReference type="ARBA" id="ARBA00022989"/>
    </source>
</evidence>
<feature type="transmembrane region" description="Helical" evidence="6">
    <location>
        <begin position="203"/>
        <end position="223"/>
    </location>
</feature>
<proteinExistence type="predicted"/>
<accession>A0A2H3IXU7</accession>
<evidence type="ECO:0000256" key="2">
    <source>
        <dbReference type="ARBA" id="ARBA00022692"/>
    </source>
</evidence>
<feature type="transmembrane region" description="Helical" evidence="6">
    <location>
        <begin position="282"/>
        <end position="303"/>
    </location>
</feature>
<evidence type="ECO:0000313" key="8">
    <source>
        <dbReference type="Proteomes" id="UP000218811"/>
    </source>
</evidence>
<feature type="transmembrane region" description="Helical" evidence="6">
    <location>
        <begin position="315"/>
        <end position="336"/>
    </location>
</feature>
<feature type="transmembrane region" description="Helical" evidence="6">
    <location>
        <begin position="457"/>
        <end position="475"/>
    </location>
</feature>
<dbReference type="InterPro" id="IPR036259">
    <property type="entry name" value="MFS_trans_sf"/>
</dbReference>
<evidence type="ECO:0000256" key="6">
    <source>
        <dbReference type="SAM" id="Phobius"/>
    </source>
</evidence>
<keyword evidence="4 6" id="KW-0472">Membrane</keyword>